<dbReference type="AlphaFoldDB" id="A0A0S2K9H0"/>
<comment type="catalytic activity">
    <reaction evidence="5">
        <text>uridine + ATP = UMP + ADP + H(+)</text>
        <dbReference type="Rhea" id="RHEA:16825"/>
        <dbReference type="ChEBI" id="CHEBI:15378"/>
        <dbReference type="ChEBI" id="CHEBI:16704"/>
        <dbReference type="ChEBI" id="CHEBI:30616"/>
        <dbReference type="ChEBI" id="CHEBI:57865"/>
        <dbReference type="ChEBI" id="CHEBI:456216"/>
        <dbReference type="EC" id="2.7.1.48"/>
    </reaction>
</comment>
<dbReference type="GO" id="GO:0005737">
    <property type="term" value="C:cytoplasm"/>
    <property type="evidence" value="ECO:0007669"/>
    <property type="project" value="UniProtKB-SubCell"/>
</dbReference>
<dbReference type="UniPathway" id="UPA00579">
    <property type="reaction ID" value="UER00640"/>
</dbReference>
<dbReference type="GO" id="GO:0005524">
    <property type="term" value="F:ATP binding"/>
    <property type="evidence" value="ECO:0007669"/>
    <property type="project" value="UniProtKB-KW"/>
</dbReference>
<evidence type="ECO:0000313" key="7">
    <source>
        <dbReference type="EMBL" id="ALO44972.1"/>
    </source>
</evidence>
<dbReference type="Proteomes" id="UP000065641">
    <property type="component" value="Chromosome"/>
</dbReference>
<dbReference type="Gene3D" id="3.40.50.300">
    <property type="entry name" value="P-loop containing nucleotide triphosphate hydrolases"/>
    <property type="match status" value="1"/>
</dbReference>
<proteinExistence type="inferred from homology"/>
<dbReference type="GO" id="GO:0044211">
    <property type="term" value="P:CTP salvage"/>
    <property type="evidence" value="ECO:0007669"/>
    <property type="project" value="UniProtKB-UniPathway"/>
</dbReference>
<dbReference type="CDD" id="cd02023">
    <property type="entry name" value="UMPK"/>
    <property type="match status" value="1"/>
</dbReference>
<dbReference type="KEGG" id="pspi:PS2015_280"/>
<dbReference type="InterPro" id="IPR000764">
    <property type="entry name" value="Uridine_kinase-like"/>
</dbReference>
<reference evidence="7 8" key="1">
    <citation type="submission" date="2015-11" db="EMBL/GenBank/DDBJ databases">
        <authorList>
            <person name="Zhang Y."/>
            <person name="Guo Z."/>
        </authorList>
    </citation>
    <scope>NUCLEOTIDE SEQUENCE [LARGE SCALE GENOMIC DNA]</scope>
    <source>
        <strain evidence="7 8">KCTC 32221</strain>
    </source>
</reference>
<evidence type="ECO:0000259" key="6">
    <source>
        <dbReference type="Pfam" id="PF00485"/>
    </source>
</evidence>
<dbReference type="PRINTS" id="PR00988">
    <property type="entry name" value="URIDINKINASE"/>
</dbReference>
<dbReference type="NCBIfam" id="NF004018">
    <property type="entry name" value="PRK05480.1"/>
    <property type="match status" value="1"/>
</dbReference>
<dbReference type="InterPro" id="IPR006083">
    <property type="entry name" value="PRK/URK"/>
</dbReference>
<dbReference type="EMBL" id="CP013189">
    <property type="protein sequence ID" value="ALO44972.1"/>
    <property type="molecule type" value="Genomic_DNA"/>
</dbReference>
<keyword evidence="3 5" id="KW-0547">Nucleotide-binding</keyword>
<dbReference type="SUPFAM" id="SSF52540">
    <property type="entry name" value="P-loop containing nucleoside triphosphate hydrolases"/>
    <property type="match status" value="1"/>
</dbReference>
<comment type="pathway">
    <text evidence="5">Pyrimidine metabolism; CTP biosynthesis via salvage pathway; CTP from cytidine: step 1/3.</text>
</comment>
<gene>
    <name evidence="7" type="ORF">PS2015_280</name>
</gene>
<feature type="domain" description="Phosphoribulokinase/uridine kinase" evidence="6">
    <location>
        <begin position="12"/>
        <end position="201"/>
    </location>
</feature>
<comment type="similarity">
    <text evidence="5">Belongs to the uridine kinase family.</text>
</comment>
<evidence type="ECO:0000256" key="4">
    <source>
        <dbReference type="ARBA" id="ARBA00022777"/>
    </source>
</evidence>
<evidence type="ECO:0000256" key="3">
    <source>
        <dbReference type="ARBA" id="ARBA00022741"/>
    </source>
</evidence>
<accession>A0A0S2K9H0</accession>
<dbReference type="PANTHER" id="PTHR10285">
    <property type="entry name" value="URIDINE KINASE"/>
    <property type="match status" value="1"/>
</dbReference>
<comment type="pathway">
    <text evidence="1 5">Pyrimidine metabolism; UMP biosynthesis via salvage pathway; UMP from uridine: step 1/1.</text>
</comment>
<keyword evidence="4 5" id="KW-0418">Kinase</keyword>
<evidence type="ECO:0000256" key="1">
    <source>
        <dbReference type="ARBA" id="ARBA00004690"/>
    </source>
</evidence>
<comment type="catalytic activity">
    <reaction evidence="5">
        <text>cytidine + ATP = CMP + ADP + H(+)</text>
        <dbReference type="Rhea" id="RHEA:24674"/>
        <dbReference type="ChEBI" id="CHEBI:15378"/>
        <dbReference type="ChEBI" id="CHEBI:17562"/>
        <dbReference type="ChEBI" id="CHEBI:30616"/>
        <dbReference type="ChEBI" id="CHEBI:60377"/>
        <dbReference type="ChEBI" id="CHEBI:456216"/>
        <dbReference type="EC" id="2.7.1.48"/>
    </reaction>
</comment>
<keyword evidence="5" id="KW-0067">ATP-binding</keyword>
<dbReference type="PATRIC" id="fig|1249552.3.peg.285"/>
<dbReference type="GO" id="GO:0044206">
    <property type="term" value="P:UMP salvage"/>
    <property type="evidence" value="ECO:0007669"/>
    <property type="project" value="UniProtKB-UniPathway"/>
</dbReference>
<dbReference type="STRING" id="1249552.PS2015_280"/>
<protein>
    <recommendedName>
        <fullName evidence="5">Uridine kinase</fullName>
        <ecNumber evidence="5">2.7.1.48</ecNumber>
    </recommendedName>
</protein>
<dbReference type="InterPro" id="IPR027417">
    <property type="entry name" value="P-loop_NTPase"/>
</dbReference>
<dbReference type="GO" id="GO:0004849">
    <property type="term" value="F:uridine kinase activity"/>
    <property type="evidence" value="ECO:0007669"/>
    <property type="project" value="UniProtKB-EC"/>
</dbReference>
<name>A0A0S2K9H0_9GAMM</name>
<comment type="subcellular location">
    <subcellularLocation>
        <location evidence="5">Cytoplasm</location>
    </subcellularLocation>
</comment>
<dbReference type="EC" id="2.7.1.48" evidence="5"/>
<keyword evidence="2 5" id="KW-0808">Transferase</keyword>
<dbReference type="Pfam" id="PF00485">
    <property type="entry name" value="PRK"/>
    <property type="match status" value="1"/>
</dbReference>
<keyword evidence="8" id="KW-1185">Reference proteome</keyword>
<dbReference type="UniPathway" id="UPA00574">
    <property type="reaction ID" value="UER00637"/>
</dbReference>
<evidence type="ECO:0000256" key="2">
    <source>
        <dbReference type="ARBA" id="ARBA00022679"/>
    </source>
</evidence>
<organism evidence="7 8">
    <name type="scientific">Pseudohongiella spirulinae</name>
    <dbReference type="NCBI Taxonomy" id="1249552"/>
    <lineage>
        <taxon>Bacteria</taxon>
        <taxon>Pseudomonadati</taxon>
        <taxon>Pseudomonadota</taxon>
        <taxon>Gammaproteobacteria</taxon>
        <taxon>Pseudomonadales</taxon>
        <taxon>Pseudohongiellaceae</taxon>
        <taxon>Pseudohongiella</taxon>
    </lineage>
</organism>
<evidence type="ECO:0000313" key="8">
    <source>
        <dbReference type="Proteomes" id="UP000065641"/>
    </source>
</evidence>
<dbReference type="GO" id="GO:0043771">
    <property type="term" value="F:cytidine kinase activity"/>
    <property type="evidence" value="ECO:0007669"/>
    <property type="project" value="RHEA"/>
</dbReference>
<evidence type="ECO:0000256" key="5">
    <source>
        <dbReference type="RuleBase" id="RU003825"/>
    </source>
</evidence>
<dbReference type="RefSeq" id="WP_237113349.1">
    <property type="nucleotide sequence ID" value="NZ_CP013189.1"/>
</dbReference>
<dbReference type="NCBIfam" id="TIGR00235">
    <property type="entry name" value="udk"/>
    <property type="match status" value="1"/>
</dbReference>
<keyword evidence="5" id="KW-0963">Cytoplasm</keyword>
<sequence>MPIQGPSDTTTIIAIAGASASGKSLLASSIYQQLAPKLGSQQLAVIAEDAYYRDQSHLPMEQRVLTDYDQPSAFEHDLLVEHLAVLKSGGSVEVPQYDFRRHTRRSKALSIVSPRVVMVEGILLLSVPALRDCFDVRIFVDTPLDLCLLRRIRRDTEERGRSLHSVIEQYERTVRPAYHQHIAPARQHADLVVTEGGQNTVAIDLITTKIRQLIEC</sequence>